<evidence type="ECO:0000313" key="3">
    <source>
        <dbReference type="EMBL" id="ABE61708.1"/>
    </source>
</evidence>
<reference evidence="3 4" key="1">
    <citation type="submission" date="2006-03" db="EMBL/GenBank/DDBJ databases">
        <title>Complete sequence of chromosome of Nitrobacter hamburgensis X14.</title>
        <authorList>
            <consortium name="US DOE Joint Genome Institute"/>
            <person name="Copeland A."/>
            <person name="Lucas S."/>
            <person name="Lapidus A."/>
            <person name="Barry K."/>
            <person name="Detter J.C."/>
            <person name="Glavina del Rio T."/>
            <person name="Hammon N."/>
            <person name="Israni S."/>
            <person name="Dalin E."/>
            <person name="Tice H."/>
            <person name="Pitluck S."/>
            <person name="Chain P."/>
            <person name="Malfatti S."/>
            <person name="Shin M."/>
            <person name="Vergez L."/>
            <person name="Schmutz J."/>
            <person name="Larimer F."/>
            <person name="Land M."/>
            <person name="Hauser L."/>
            <person name="Kyrpides N."/>
            <person name="Ivanova N."/>
            <person name="Ward B."/>
            <person name="Arp D."/>
            <person name="Klotz M."/>
            <person name="Stein L."/>
            <person name="O'Mullan G."/>
            <person name="Starkenburg S."/>
            <person name="Sayavedra L."/>
            <person name="Poret-Peterson A.T."/>
            <person name="Gentry M.E."/>
            <person name="Bruce D."/>
            <person name="Richardson P."/>
        </authorList>
    </citation>
    <scope>NUCLEOTIDE SEQUENCE [LARGE SCALE GENOMIC DNA]</scope>
    <source>
        <strain evidence="4">DSM 10229 / NCIMB 13809 / X14</strain>
    </source>
</reference>
<accession>Q1QPY9</accession>
<keyword evidence="4" id="KW-1185">Reference proteome</keyword>
<name>Q1QPY9_NITHX</name>
<dbReference type="InterPro" id="IPR052042">
    <property type="entry name" value="Tail_sheath_structural"/>
</dbReference>
<sequence length="644" mass="68050">MPAALSYPGVYVNEIPSGVRTITGVATSVAAFIGSARKGPVDTAVDIVGFGDFERIFGGLWTGSNMGFAVRDFFFNGGARAVIVRLFDDGAGGNADAAIAAVASITAAARGGANGQTAKTAAKAVYDLITADPNAKQPVKDAAKAAMDAINVLPDNADAAAIEVAAKTADSAAPKTTLRMLHVGTLTFKAAAPGGWANRLRILVSAAKPATAAGVAATLGVATADLFDLTVTDLDSNQTEFFENLTVKNSLRRVDHVLNEGSTLIGWGGDNLDTQAAALPDFTAVFGDDQLGQKYAQMLVAQKQSPDPTQDPLKAAKKAYADALAATANLVGDGGMLGSTDFLKPDGEDGKTGLYALEQLYTRDGIFNMLCIPPYTAGNDVDLGVVAAAGAYCEKRRAILIVDPPSGWNNIARAVSSFSADPDQVGYRGSNGVIFFPRLKMPNPLKNNRIEDFAPCGVVAGLFARTDTQRGVWKSPAGIDTSLLGVSSLTVPMTDSENGLLNPLGINCLRHFPIFGSINWGARTLRGADAFADEYKYVAVRRTALYIEESLYRALKWVVFEPNDEPLWAQIRLNVGAFMHNLFRQRAFAGESANDAYFVKCDGETTTQNDINLGIVNIKVGFKPLKPAEFVVLQIQQMAGSVEA</sequence>
<evidence type="ECO:0000313" key="4">
    <source>
        <dbReference type="Proteomes" id="UP000001953"/>
    </source>
</evidence>
<dbReference type="PANTHER" id="PTHR35861">
    <property type="match status" value="1"/>
</dbReference>
<dbReference type="RefSeq" id="WP_011509409.1">
    <property type="nucleotide sequence ID" value="NC_007964.1"/>
</dbReference>
<dbReference type="Gene3D" id="3.40.50.11780">
    <property type="match status" value="2"/>
</dbReference>
<dbReference type="HOGENOM" id="CLU_009303_1_0_5"/>
<dbReference type="AlphaFoldDB" id="Q1QPY9"/>
<organism evidence="3 4">
    <name type="scientific">Nitrobacter hamburgensis (strain DSM 10229 / NCIMB 13809 / X14)</name>
    <dbReference type="NCBI Taxonomy" id="323097"/>
    <lineage>
        <taxon>Bacteria</taxon>
        <taxon>Pseudomonadati</taxon>
        <taxon>Pseudomonadota</taxon>
        <taxon>Alphaproteobacteria</taxon>
        <taxon>Hyphomicrobiales</taxon>
        <taxon>Nitrobacteraceae</taxon>
        <taxon>Nitrobacter</taxon>
    </lineage>
</organism>
<dbReference type="eggNOG" id="COG3497">
    <property type="taxonomic scope" value="Bacteria"/>
</dbReference>
<dbReference type="PANTHER" id="PTHR35861:SF1">
    <property type="entry name" value="PHAGE TAIL SHEATH PROTEIN"/>
    <property type="match status" value="1"/>
</dbReference>
<dbReference type="Proteomes" id="UP000001953">
    <property type="component" value="Chromosome"/>
</dbReference>
<comment type="similarity">
    <text evidence="1">Belongs to the myoviridae tail sheath protein family.</text>
</comment>
<evidence type="ECO:0000259" key="2">
    <source>
        <dbReference type="Pfam" id="PF17482"/>
    </source>
</evidence>
<dbReference type="KEGG" id="nha:Nham_0832"/>
<feature type="domain" description="Tail sheath protein C-terminal" evidence="2">
    <location>
        <begin position="534"/>
        <end position="636"/>
    </location>
</feature>
<protein>
    <submittedName>
        <fullName evidence="3">Phage tail sheath protein</fullName>
    </submittedName>
</protein>
<proteinExistence type="inferred from homology"/>
<dbReference type="OrthoDB" id="9767864at2"/>
<evidence type="ECO:0000256" key="1">
    <source>
        <dbReference type="ARBA" id="ARBA00008005"/>
    </source>
</evidence>
<dbReference type="STRING" id="323097.Nham_0832"/>
<dbReference type="InterPro" id="IPR020287">
    <property type="entry name" value="Tail_sheath_C"/>
</dbReference>
<dbReference type="EMBL" id="CP000319">
    <property type="protein sequence ID" value="ABE61708.1"/>
    <property type="molecule type" value="Genomic_DNA"/>
</dbReference>
<gene>
    <name evidence="3" type="ordered locus">Nham_0832</name>
</gene>
<dbReference type="Pfam" id="PF17482">
    <property type="entry name" value="Phage_sheath_1C"/>
    <property type="match status" value="1"/>
</dbReference>